<evidence type="ECO:0000313" key="2">
    <source>
        <dbReference type="Proteomes" id="UP000449846"/>
    </source>
</evidence>
<dbReference type="AlphaFoldDB" id="A0A844HKQ9"/>
<dbReference type="PANTHER" id="PTHR30528:SF0">
    <property type="entry name" value="CYTOPLASMIC PROTEIN"/>
    <property type="match status" value="1"/>
</dbReference>
<organism evidence="1 2">
    <name type="scientific">Paracoccus litorisediminis</name>
    <dbReference type="NCBI Taxonomy" id="2006130"/>
    <lineage>
        <taxon>Bacteria</taxon>
        <taxon>Pseudomonadati</taxon>
        <taxon>Pseudomonadota</taxon>
        <taxon>Alphaproteobacteria</taxon>
        <taxon>Rhodobacterales</taxon>
        <taxon>Paracoccaceae</taxon>
        <taxon>Paracoccus</taxon>
    </lineage>
</organism>
<reference evidence="1 2" key="1">
    <citation type="submission" date="2019-11" db="EMBL/GenBank/DDBJ databases">
        <authorList>
            <person name="Dong K."/>
        </authorList>
    </citation>
    <scope>NUCLEOTIDE SEQUENCE [LARGE SCALE GENOMIC DNA]</scope>
    <source>
        <strain evidence="1 2">NBRC 112902</strain>
    </source>
</reference>
<proteinExistence type="predicted"/>
<keyword evidence="2" id="KW-1185">Reference proteome</keyword>
<accession>A0A844HKQ9</accession>
<comment type="caution">
    <text evidence="1">The sequence shown here is derived from an EMBL/GenBank/DDBJ whole genome shotgun (WGS) entry which is preliminary data.</text>
</comment>
<dbReference type="RefSeq" id="WP_155040751.1">
    <property type="nucleotide sequence ID" value="NZ_JBHGCD010000017.1"/>
</dbReference>
<dbReference type="PANTHER" id="PTHR30528">
    <property type="entry name" value="CYTOPLASMIC PROTEIN"/>
    <property type="match status" value="1"/>
</dbReference>
<gene>
    <name evidence="1" type="ORF">GL300_16480</name>
</gene>
<sequence length="402" mass="46181">MPDALLTNRDARRLFLDRHLLLRPGSGPGKGQDLADVLSDLGFVQVDSVNTLARAHDLILWSRRGRYRPQALDRLIARDRSAFEHWTHDAAVIPMGFYPMWRLKFQRDEAHMQSRWLNWRGEGWNTEFDNVLRHIQDNGPASTSDLGGDEPRRSGGWWDWHPSKTALEFLWRSGRLAIRHREGFRKVYDLTERVIPTEHLTTHLPDAEIVDWAMTSALQRLGFATSGELAAFFGIATRDEAKLWCLEALAAGRISEIAVEMADGTPRRSYATPDLMDSVATLPEPSTRIRLLSPFDPALRDRARAERLFGFHYRIEIFVPAPKRRYGYYVFPVLQGDRLIGRVDAKREDDALVIRAFWPEPGIRMGRARLAGLAAEFERLAPFVNVSELRYLPDWLRMSQQA</sequence>
<dbReference type="Pfam" id="PF06224">
    <property type="entry name" value="AlkZ-like"/>
    <property type="match status" value="1"/>
</dbReference>
<name>A0A844HKQ9_9RHOB</name>
<dbReference type="EMBL" id="WMIG01000010">
    <property type="protein sequence ID" value="MTH60813.1"/>
    <property type="molecule type" value="Genomic_DNA"/>
</dbReference>
<dbReference type="Proteomes" id="UP000449846">
    <property type="component" value="Unassembled WGS sequence"/>
</dbReference>
<evidence type="ECO:0000313" key="1">
    <source>
        <dbReference type="EMBL" id="MTH60813.1"/>
    </source>
</evidence>
<dbReference type="InterPro" id="IPR009351">
    <property type="entry name" value="AlkZ-like"/>
</dbReference>
<dbReference type="OrthoDB" id="9787207at2"/>
<protein>
    <submittedName>
        <fullName evidence="1">Winged helix-turn-helix domain-containing protein</fullName>
    </submittedName>
</protein>